<proteinExistence type="predicted"/>
<dbReference type="EnsemblMetazoa" id="AFUN006564-RA">
    <property type="protein sequence ID" value="AFUN006564-PA"/>
    <property type="gene ID" value="AFUN006564"/>
</dbReference>
<evidence type="ECO:0000313" key="2">
    <source>
        <dbReference type="EnsemblMetazoa" id="AFUN006564-PA"/>
    </source>
</evidence>
<organism evidence="2">
    <name type="scientific">Anopheles funestus</name>
    <name type="common">African malaria mosquito</name>
    <dbReference type="NCBI Taxonomy" id="62324"/>
    <lineage>
        <taxon>Eukaryota</taxon>
        <taxon>Metazoa</taxon>
        <taxon>Ecdysozoa</taxon>
        <taxon>Arthropoda</taxon>
        <taxon>Hexapoda</taxon>
        <taxon>Insecta</taxon>
        <taxon>Pterygota</taxon>
        <taxon>Neoptera</taxon>
        <taxon>Endopterygota</taxon>
        <taxon>Diptera</taxon>
        <taxon>Nematocera</taxon>
        <taxon>Culicoidea</taxon>
        <taxon>Culicidae</taxon>
        <taxon>Anophelinae</taxon>
        <taxon>Anopheles</taxon>
    </lineage>
</organism>
<sequence length="109" mass="12469">MLLFCAITLLSAKVHQAKWPLAAQMLEKFVSLAEPLYGEKVMTSNVHNLLHVHEEVVRFGSLASISTYRFENELQHLKRMMRSGWKSLEQAIGRISEVEQFGIQEAALR</sequence>
<name>A0A182RJZ6_ANOFN</name>
<keyword evidence="1" id="KW-0732">Signal</keyword>
<dbReference type="PANTHER" id="PTHR33053">
    <property type="entry name" value="PROTEIN, PUTATIVE-RELATED"/>
    <property type="match status" value="1"/>
</dbReference>
<feature type="signal peptide" evidence="1">
    <location>
        <begin position="1"/>
        <end position="17"/>
    </location>
</feature>
<dbReference type="STRING" id="62324.A0A182RJZ6"/>
<accession>A0A182RJZ6</accession>
<protein>
    <submittedName>
        <fullName evidence="2">Uncharacterized protein</fullName>
    </submittedName>
</protein>
<dbReference type="VEuPathDB" id="VectorBase:AFUN006564"/>
<evidence type="ECO:0000256" key="1">
    <source>
        <dbReference type="SAM" id="SignalP"/>
    </source>
</evidence>
<reference evidence="2" key="1">
    <citation type="submission" date="2020-05" db="UniProtKB">
        <authorList>
            <consortium name="EnsemblMetazoa"/>
        </authorList>
    </citation>
    <scope>IDENTIFICATION</scope>
    <source>
        <strain evidence="2">FUMOZ</strain>
    </source>
</reference>
<dbReference type="AlphaFoldDB" id="A0A182RJZ6"/>
<feature type="chain" id="PRO_5021430526" evidence="1">
    <location>
        <begin position="18"/>
        <end position="109"/>
    </location>
</feature>
<dbReference type="VEuPathDB" id="VectorBase:AFUN2_009331"/>